<evidence type="ECO:0000313" key="1">
    <source>
        <dbReference type="EMBL" id="KAG9255790.1"/>
    </source>
</evidence>
<dbReference type="AlphaFoldDB" id="A0A9P7ZPH5"/>
<organism evidence="1 2">
    <name type="scientific">Emericellopsis atlantica</name>
    <dbReference type="NCBI Taxonomy" id="2614577"/>
    <lineage>
        <taxon>Eukaryota</taxon>
        <taxon>Fungi</taxon>
        <taxon>Dikarya</taxon>
        <taxon>Ascomycota</taxon>
        <taxon>Pezizomycotina</taxon>
        <taxon>Sordariomycetes</taxon>
        <taxon>Hypocreomycetidae</taxon>
        <taxon>Hypocreales</taxon>
        <taxon>Bionectriaceae</taxon>
        <taxon>Emericellopsis</taxon>
    </lineage>
</organism>
<name>A0A9P7ZPH5_9HYPO</name>
<evidence type="ECO:0000313" key="2">
    <source>
        <dbReference type="Proteomes" id="UP000887229"/>
    </source>
</evidence>
<dbReference type="GeneID" id="70296527"/>
<dbReference type="Proteomes" id="UP000887229">
    <property type="component" value="Unassembled WGS sequence"/>
</dbReference>
<accession>A0A9P7ZPH5</accession>
<dbReference type="RefSeq" id="XP_046119714.1">
    <property type="nucleotide sequence ID" value="XM_046265624.1"/>
</dbReference>
<keyword evidence="2" id="KW-1185">Reference proteome</keyword>
<sequence length="247" mass="27415">MLSDDAIELCRPADEARDLASRGDDKSAVTYTSSVLNPFQELVSAVVLSRPISHMLGLRTLRTIFNAPYEFNNARAIQDAGLDKVHKALWDARTQHKAKTADQLSYLGDLVLEYFADEDDKEGERLAKVLESDNPDAALKDLIGKVKGFGPTGGNIFRRRVQWLWPAAYPFIDSRSSAALQRIGLPSGEDDLQQVIDSHLDQMDYAKLAGKDVDEKRRRAFVVVLERATGADLEGKVEQLKEAASKL</sequence>
<comment type="caution">
    <text evidence="1">The sequence shown here is derived from an EMBL/GenBank/DDBJ whole genome shotgun (WGS) entry which is preliminary data.</text>
</comment>
<reference evidence="1" key="1">
    <citation type="journal article" date="2021" name="IMA Fungus">
        <title>Genomic characterization of three marine fungi, including Emericellopsis atlantica sp. nov. with signatures of a generalist lifestyle and marine biomass degradation.</title>
        <authorList>
            <person name="Hagestad O.C."/>
            <person name="Hou L."/>
            <person name="Andersen J.H."/>
            <person name="Hansen E.H."/>
            <person name="Altermark B."/>
            <person name="Li C."/>
            <person name="Kuhnert E."/>
            <person name="Cox R.J."/>
            <person name="Crous P.W."/>
            <person name="Spatafora J.W."/>
            <person name="Lail K."/>
            <person name="Amirebrahimi M."/>
            <person name="Lipzen A."/>
            <person name="Pangilinan J."/>
            <person name="Andreopoulos W."/>
            <person name="Hayes R.D."/>
            <person name="Ng V."/>
            <person name="Grigoriev I.V."/>
            <person name="Jackson S.A."/>
            <person name="Sutton T.D.S."/>
            <person name="Dobson A.D.W."/>
            <person name="Rama T."/>
        </authorList>
    </citation>
    <scope>NUCLEOTIDE SEQUENCE</scope>
    <source>
        <strain evidence="1">TS7</strain>
    </source>
</reference>
<dbReference type="OrthoDB" id="5144277at2759"/>
<protein>
    <submittedName>
        <fullName evidence="1">Uncharacterized protein</fullName>
    </submittedName>
</protein>
<gene>
    <name evidence="1" type="ORF">F5Z01DRAFT_680761</name>
</gene>
<proteinExistence type="predicted"/>
<dbReference type="EMBL" id="MU251250">
    <property type="protein sequence ID" value="KAG9255790.1"/>
    <property type="molecule type" value="Genomic_DNA"/>
</dbReference>